<reference evidence="1 2" key="1">
    <citation type="journal article" date="2010" name="Nature">
        <title>Genome sequence of the palaeopolyploid soybean.</title>
        <authorList>
            <person name="Schmutz J."/>
            <person name="Cannon S.B."/>
            <person name="Schlueter J."/>
            <person name="Ma J."/>
            <person name="Mitros T."/>
            <person name="Nelson W."/>
            <person name="Hyten D.L."/>
            <person name="Song Q."/>
            <person name="Thelen J.J."/>
            <person name="Cheng J."/>
            <person name="Xu D."/>
            <person name="Hellsten U."/>
            <person name="May G.D."/>
            <person name="Yu Y."/>
            <person name="Sakurai T."/>
            <person name="Umezawa T."/>
            <person name="Bhattacharyya M.K."/>
            <person name="Sandhu D."/>
            <person name="Valliyodan B."/>
            <person name="Lindquist E."/>
            <person name="Peto M."/>
            <person name="Grant D."/>
            <person name="Shu S."/>
            <person name="Goodstein D."/>
            <person name="Barry K."/>
            <person name="Futrell-Griggs M."/>
            <person name="Abernathy B."/>
            <person name="Du J."/>
            <person name="Tian Z."/>
            <person name="Zhu L."/>
            <person name="Gill N."/>
            <person name="Joshi T."/>
            <person name="Libault M."/>
            <person name="Sethuraman A."/>
            <person name="Zhang X.-C."/>
            <person name="Shinozaki K."/>
            <person name="Nguyen H.T."/>
            <person name="Wing R.A."/>
            <person name="Cregan P."/>
            <person name="Specht J."/>
            <person name="Grimwood J."/>
            <person name="Rokhsar D."/>
            <person name="Stacey G."/>
            <person name="Shoemaker R.C."/>
            <person name="Jackson S.A."/>
        </authorList>
    </citation>
    <scope>NUCLEOTIDE SEQUENCE [LARGE SCALE GENOMIC DNA]</scope>
    <source>
        <strain evidence="2">cv. Williams 82</strain>
        <tissue evidence="1">Callus</tissue>
    </source>
</reference>
<organism evidence="1">
    <name type="scientific">Glycine max</name>
    <name type="common">Soybean</name>
    <name type="synonym">Glycine hispida</name>
    <dbReference type="NCBI Taxonomy" id="3847"/>
    <lineage>
        <taxon>Eukaryota</taxon>
        <taxon>Viridiplantae</taxon>
        <taxon>Streptophyta</taxon>
        <taxon>Embryophyta</taxon>
        <taxon>Tracheophyta</taxon>
        <taxon>Spermatophyta</taxon>
        <taxon>Magnoliopsida</taxon>
        <taxon>eudicotyledons</taxon>
        <taxon>Gunneridae</taxon>
        <taxon>Pentapetalae</taxon>
        <taxon>rosids</taxon>
        <taxon>fabids</taxon>
        <taxon>Fabales</taxon>
        <taxon>Fabaceae</taxon>
        <taxon>Papilionoideae</taxon>
        <taxon>50 kb inversion clade</taxon>
        <taxon>NPAAA clade</taxon>
        <taxon>indigoferoid/millettioid clade</taxon>
        <taxon>Phaseoleae</taxon>
        <taxon>Glycine</taxon>
        <taxon>Glycine subgen. Soja</taxon>
    </lineage>
</organism>
<dbReference type="EnsemblPlants" id="KRH77405">
    <property type="protein sequence ID" value="KRH77405"/>
    <property type="gene ID" value="GLYMA_01G211600"/>
</dbReference>
<evidence type="ECO:0000313" key="3">
    <source>
        <dbReference type="Proteomes" id="UP000008827"/>
    </source>
</evidence>
<sequence>MDLAALKGIELWKKNMASFLSASSCFCFWASSTNGWVLGEGCGNNKDGQALPFCPLYLWL</sequence>
<dbReference type="Proteomes" id="UP000008827">
    <property type="component" value="Chromosome 1"/>
</dbReference>
<dbReference type="Gramene" id="KRH77405">
    <property type="protein sequence ID" value="KRH77405"/>
    <property type="gene ID" value="GLYMA_01G211600"/>
</dbReference>
<evidence type="ECO:0000313" key="2">
    <source>
        <dbReference type="EnsemblPlants" id="KRH77405"/>
    </source>
</evidence>
<dbReference type="PROSITE" id="PS51257">
    <property type="entry name" value="PROKAR_LIPOPROTEIN"/>
    <property type="match status" value="1"/>
</dbReference>
<reference evidence="1" key="3">
    <citation type="submission" date="2018-07" db="EMBL/GenBank/DDBJ databases">
        <title>WGS assembly of Glycine max.</title>
        <authorList>
            <person name="Schmutz J."/>
            <person name="Cannon S."/>
            <person name="Schlueter J."/>
            <person name="Ma J."/>
            <person name="Mitros T."/>
            <person name="Nelson W."/>
            <person name="Hyten D."/>
            <person name="Song Q."/>
            <person name="Thelen J."/>
            <person name="Cheng J."/>
            <person name="Xu D."/>
            <person name="Hellsten U."/>
            <person name="May G."/>
            <person name="Yu Y."/>
            <person name="Sakurai T."/>
            <person name="Umezawa T."/>
            <person name="Bhattacharyya M."/>
            <person name="Sandhu D."/>
            <person name="Valliyodan B."/>
            <person name="Lindquist E."/>
            <person name="Peto M."/>
            <person name="Grant D."/>
            <person name="Shu S."/>
            <person name="Goodstein D."/>
            <person name="Barry K."/>
            <person name="Futrell-Griggs M."/>
            <person name="Abernathy B."/>
            <person name="Du J."/>
            <person name="Tian Z."/>
            <person name="Zhu L."/>
            <person name="Gill N."/>
            <person name="Joshi T."/>
            <person name="Libault M."/>
            <person name="Sethuraman A."/>
            <person name="Zhang X."/>
            <person name="Shinozaki K."/>
            <person name="Nguyen H."/>
            <person name="Wing R."/>
            <person name="Cregan P."/>
            <person name="Specht J."/>
            <person name="Grimwood J."/>
            <person name="Rokhsar D."/>
            <person name="Stacey G."/>
            <person name="Shoemaker R."/>
            <person name="Jackson S."/>
        </authorList>
    </citation>
    <scope>NUCLEOTIDE SEQUENCE</scope>
    <source>
        <tissue evidence="1">Callus</tissue>
    </source>
</reference>
<dbReference type="InParanoid" id="A0A0R0LE31"/>
<dbReference type="EMBL" id="CM000834">
    <property type="protein sequence ID" value="KRH77405.1"/>
    <property type="molecule type" value="Genomic_DNA"/>
</dbReference>
<accession>A0A0R0LE31</accession>
<protein>
    <submittedName>
        <fullName evidence="1 2">Uncharacterized protein</fullName>
    </submittedName>
</protein>
<evidence type="ECO:0000313" key="1">
    <source>
        <dbReference type="EMBL" id="KRH77405.1"/>
    </source>
</evidence>
<name>A0A0R0LE31_SOYBN</name>
<proteinExistence type="predicted"/>
<gene>
    <name evidence="1" type="ORF">GLYMA_01G211600</name>
</gene>
<dbReference type="AlphaFoldDB" id="A0A0R0LE31"/>
<keyword evidence="3" id="KW-1185">Reference proteome</keyword>
<reference evidence="2" key="2">
    <citation type="submission" date="2018-02" db="UniProtKB">
        <authorList>
            <consortium name="EnsemblPlants"/>
        </authorList>
    </citation>
    <scope>IDENTIFICATION</scope>
    <source>
        <strain evidence="2">Williams 82</strain>
    </source>
</reference>